<keyword evidence="3" id="KW-0472">Membrane</keyword>
<dbReference type="Pfam" id="PF00657">
    <property type="entry name" value="Lipase_GDSL"/>
    <property type="match status" value="1"/>
</dbReference>
<feature type="compositionally biased region" description="Low complexity" evidence="2">
    <location>
        <begin position="326"/>
        <end position="338"/>
    </location>
</feature>
<dbReference type="InterPro" id="IPR001087">
    <property type="entry name" value="GDSL"/>
</dbReference>
<dbReference type="SUPFAM" id="SSF52266">
    <property type="entry name" value="SGNH hydrolase"/>
    <property type="match status" value="1"/>
</dbReference>
<reference evidence="5 6" key="1">
    <citation type="submission" date="2016-07" db="EMBL/GenBank/DDBJ databases">
        <title>Pervasive Adenine N6-methylation of Active Genes in Fungi.</title>
        <authorList>
            <consortium name="DOE Joint Genome Institute"/>
            <person name="Mondo S.J."/>
            <person name="Dannebaum R.O."/>
            <person name="Kuo R.C."/>
            <person name="Labutti K."/>
            <person name="Haridas S."/>
            <person name="Kuo A."/>
            <person name="Salamov A."/>
            <person name="Ahrendt S.R."/>
            <person name="Lipzen A."/>
            <person name="Sullivan W."/>
            <person name="Andreopoulos W.B."/>
            <person name="Clum A."/>
            <person name="Lindquist E."/>
            <person name="Daum C."/>
            <person name="Ramamoorthy G.K."/>
            <person name="Gryganskyi A."/>
            <person name="Culley D."/>
            <person name="Magnuson J.K."/>
            <person name="James T.Y."/>
            <person name="O'Malley M.A."/>
            <person name="Stajich J.E."/>
            <person name="Spatafora J.W."/>
            <person name="Visel A."/>
            <person name="Grigoriev I.V."/>
        </authorList>
    </citation>
    <scope>NUCLEOTIDE SEQUENCE [LARGE SCALE GENOMIC DNA]</scope>
    <source>
        <strain evidence="5 6">NRRL 1336</strain>
    </source>
</reference>
<evidence type="ECO:0000313" key="6">
    <source>
        <dbReference type="Proteomes" id="UP000193560"/>
    </source>
</evidence>
<evidence type="ECO:0000256" key="1">
    <source>
        <dbReference type="ARBA" id="ARBA00022729"/>
    </source>
</evidence>
<evidence type="ECO:0000256" key="4">
    <source>
        <dbReference type="SAM" id="SignalP"/>
    </source>
</evidence>
<feature type="chain" id="PRO_5012055432" description="GDSL lipase/esterase" evidence="4">
    <location>
        <begin position="18"/>
        <end position="395"/>
    </location>
</feature>
<accession>A0A1X2J1M5</accession>
<dbReference type="CDD" id="cd01846">
    <property type="entry name" value="fatty_acyltransferase_like"/>
    <property type="match status" value="1"/>
</dbReference>
<evidence type="ECO:0000313" key="5">
    <source>
        <dbReference type="EMBL" id="ORZ25124.1"/>
    </source>
</evidence>
<name>A0A1X2J1M5_9FUNG</name>
<keyword evidence="6" id="KW-1185">Reference proteome</keyword>
<feature type="region of interest" description="Disordered" evidence="2">
    <location>
        <begin position="324"/>
        <end position="344"/>
    </location>
</feature>
<dbReference type="STRING" id="90262.A0A1X2J1M5"/>
<proteinExistence type="predicted"/>
<evidence type="ECO:0000256" key="2">
    <source>
        <dbReference type="SAM" id="MobiDB-lite"/>
    </source>
</evidence>
<comment type="caution">
    <text evidence="5">The sequence shown here is derived from an EMBL/GenBank/DDBJ whole genome shotgun (WGS) entry which is preliminary data.</text>
</comment>
<dbReference type="PANTHER" id="PTHR45642">
    <property type="entry name" value="GDSL ESTERASE/LIPASE EXL3"/>
    <property type="match status" value="1"/>
</dbReference>
<dbReference type="Proteomes" id="UP000193560">
    <property type="component" value="Unassembled WGS sequence"/>
</dbReference>
<dbReference type="InterPro" id="IPR036514">
    <property type="entry name" value="SGNH_hydro_sf"/>
</dbReference>
<dbReference type="InterPro" id="IPR050592">
    <property type="entry name" value="GDSL_lipolytic_enzyme"/>
</dbReference>
<evidence type="ECO:0000256" key="3">
    <source>
        <dbReference type="SAM" id="Phobius"/>
    </source>
</evidence>
<dbReference type="OrthoDB" id="1600564at2759"/>
<sequence>MISYFITLSLLPIGILAASKTVNFVVFGDSYSDVGNFQRWTNGPIWSEHVATGWNASLHSFAYSGALCHNPDPTNNMTATYHTPSIEDQVEFYYQQHLDLDPTETVFAFWFGVNDIHQIYKENPVTPDFTAITECMMNQIIIAHKIFKASQVMLINLPPMEYMPYYNKDPVLVASRKEAVDTVNSDLKKKVADISKRFGMLKLDLVDMHSILSGMVQNPAKYGLVNTDDAFWDDCQGSCKELKLDDYLWWDQTHLTGGVHHSIGNSILQAGTFAPSTSVTEIKVERLLMATISNIRSPVYRANPNTGILQQMTNETELFATHHNDNPPITNTTNANNKNDGDMSSKKDQIVSIDWLSSALIIISTLMALGGLLWWKKQRNDNGAHHQLLKNEDIP</sequence>
<dbReference type="EMBL" id="MCGE01000001">
    <property type="protein sequence ID" value="ORZ25124.1"/>
    <property type="molecule type" value="Genomic_DNA"/>
</dbReference>
<evidence type="ECO:0008006" key="7">
    <source>
        <dbReference type="Google" id="ProtNLM"/>
    </source>
</evidence>
<gene>
    <name evidence="5" type="ORF">BCR42DRAFT_399424</name>
</gene>
<keyword evidence="1 4" id="KW-0732">Signal</keyword>
<organism evidence="5 6">
    <name type="scientific">Absidia repens</name>
    <dbReference type="NCBI Taxonomy" id="90262"/>
    <lineage>
        <taxon>Eukaryota</taxon>
        <taxon>Fungi</taxon>
        <taxon>Fungi incertae sedis</taxon>
        <taxon>Mucoromycota</taxon>
        <taxon>Mucoromycotina</taxon>
        <taxon>Mucoromycetes</taxon>
        <taxon>Mucorales</taxon>
        <taxon>Cunninghamellaceae</taxon>
        <taxon>Absidia</taxon>
    </lineage>
</organism>
<dbReference type="Gene3D" id="3.40.50.1110">
    <property type="entry name" value="SGNH hydrolase"/>
    <property type="match status" value="1"/>
</dbReference>
<feature type="signal peptide" evidence="4">
    <location>
        <begin position="1"/>
        <end position="17"/>
    </location>
</feature>
<dbReference type="GO" id="GO:0016788">
    <property type="term" value="F:hydrolase activity, acting on ester bonds"/>
    <property type="evidence" value="ECO:0007669"/>
    <property type="project" value="InterPro"/>
</dbReference>
<feature type="transmembrane region" description="Helical" evidence="3">
    <location>
        <begin position="355"/>
        <end position="375"/>
    </location>
</feature>
<keyword evidence="3" id="KW-0812">Transmembrane</keyword>
<protein>
    <recommendedName>
        <fullName evidence="7">GDSL lipase/esterase</fullName>
    </recommendedName>
</protein>
<keyword evidence="3" id="KW-1133">Transmembrane helix</keyword>
<dbReference type="PANTHER" id="PTHR45642:SF139">
    <property type="entry name" value="SGNH HYDROLASE-TYPE ESTERASE DOMAIN-CONTAINING PROTEIN"/>
    <property type="match status" value="1"/>
</dbReference>
<dbReference type="AlphaFoldDB" id="A0A1X2J1M5"/>